<dbReference type="EMBL" id="CABIJS010000044">
    <property type="protein sequence ID" value="VUZ41058.1"/>
    <property type="molecule type" value="Genomic_DNA"/>
</dbReference>
<gene>
    <name evidence="1" type="ORF">WMSIL1_LOCUS1846</name>
</gene>
<evidence type="ECO:0000313" key="2">
    <source>
        <dbReference type="Proteomes" id="UP000321570"/>
    </source>
</evidence>
<organism evidence="1 2">
    <name type="scientific">Hymenolepis diminuta</name>
    <name type="common">Rat tapeworm</name>
    <dbReference type="NCBI Taxonomy" id="6216"/>
    <lineage>
        <taxon>Eukaryota</taxon>
        <taxon>Metazoa</taxon>
        <taxon>Spiralia</taxon>
        <taxon>Lophotrochozoa</taxon>
        <taxon>Platyhelminthes</taxon>
        <taxon>Cestoda</taxon>
        <taxon>Eucestoda</taxon>
        <taxon>Cyclophyllidea</taxon>
        <taxon>Hymenolepididae</taxon>
        <taxon>Hymenolepis</taxon>
    </lineage>
</organism>
<sequence length="52" mass="5899">MFRSVLRSKVLSIRTRAKILETFVKPALYGLSTIVCFKADNDKLKVAQNTAR</sequence>
<name>A0A564Y2P2_HYMDI</name>
<reference evidence="1 2" key="1">
    <citation type="submission" date="2019-07" db="EMBL/GenBank/DDBJ databases">
        <authorList>
            <person name="Jastrzebski P J."/>
            <person name="Paukszto L."/>
            <person name="Jastrzebski P J."/>
        </authorList>
    </citation>
    <scope>NUCLEOTIDE SEQUENCE [LARGE SCALE GENOMIC DNA]</scope>
    <source>
        <strain evidence="1 2">WMS-il1</strain>
    </source>
</reference>
<evidence type="ECO:0000313" key="1">
    <source>
        <dbReference type="EMBL" id="VUZ41058.1"/>
    </source>
</evidence>
<protein>
    <submittedName>
        <fullName evidence="1">Uncharacterized protein</fullName>
    </submittedName>
</protein>
<keyword evidence="2" id="KW-1185">Reference proteome</keyword>
<dbReference type="AlphaFoldDB" id="A0A564Y2P2"/>
<dbReference type="Proteomes" id="UP000321570">
    <property type="component" value="Unassembled WGS sequence"/>
</dbReference>
<accession>A0A564Y2P2</accession>
<proteinExistence type="predicted"/>